<proteinExistence type="inferred from homology"/>
<dbReference type="InterPro" id="IPR013657">
    <property type="entry name" value="SCL35B1-4/HUT1"/>
</dbReference>
<dbReference type="GO" id="GO:0005464">
    <property type="term" value="F:UDP-xylose transmembrane transporter activity"/>
    <property type="evidence" value="ECO:0007669"/>
    <property type="project" value="TreeGrafter"/>
</dbReference>
<keyword evidence="10" id="KW-1185">Reference proteome</keyword>
<dbReference type="GO" id="GO:0005462">
    <property type="term" value="F:UDP-N-acetylglucosamine transmembrane transporter activity"/>
    <property type="evidence" value="ECO:0007669"/>
    <property type="project" value="TreeGrafter"/>
</dbReference>
<evidence type="ECO:0000256" key="8">
    <source>
        <dbReference type="SAM" id="Phobius"/>
    </source>
</evidence>
<evidence type="ECO:0000256" key="4">
    <source>
        <dbReference type="ARBA" id="ARBA00022597"/>
    </source>
</evidence>
<gene>
    <name evidence="9" type="ORF">EVEC_LOCUS1185</name>
</gene>
<keyword evidence="6 8" id="KW-1133">Transmembrane helix</keyword>
<dbReference type="GO" id="GO:0005789">
    <property type="term" value="C:endoplasmic reticulum membrane"/>
    <property type="evidence" value="ECO:0007669"/>
    <property type="project" value="TreeGrafter"/>
</dbReference>
<dbReference type="PANTHER" id="PTHR10778:SF4">
    <property type="entry name" value="NUCLEOTIDE SUGAR TRANSPORTER SLC35B4"/>
    <property type="match status" value="1"/>
</dbReference>
<protein>
    <submittedName>
        <fullName evidence="11">UAA transporter</fullName>
    </submittedName>
</protein>
<feature type="transmembrane region" description="Helical" evidence="8">
    <location>
        <begin position="252"/>
        <end position="272"/>
    </location>
</feature>
<organism evidence="11">
    <name type="scientific">Enterobius vermicularis</name>
    <name type="common">Human pinworm</name>
    <dbReference type="NCBI Taxonomy" id="51028"/>
    <lineage>
        <taxon>Eukaryota</taxon>
        <taxon>Metazoa</taxon>
        <taxon>Ecdysozoa</taxon>
        <taxon>Nematoda</taxon>
        <taxon>Chromadorea</taxon>
        <taxon>Rhabditida</taxon>
        <taxon>Spirurina</taxon>
        <taxon>Oxyuridomorpha</taxon>
        <taxon>Oxyuroidea</taxon>
        <taxon>Oxyuridae</taxon>
        <taxon>Enterobius</taxon>
    </lineage>
</organism>
<feature type="transmembrane region" description="Helical" evidence="8">
    <location>
        <begin position="124"/>
        <end position="146"/>
    </location>
</feature>
<name>A0A0N4UVK4_ENTVE</name>
<feature type="transmembrane region" description="Helical" evidence="8">
    <location>
        <begin position="211"/>
        <end position="232"/>
    </location>
</feature>
<feature type="transmembrane region" description="Helical" evidence="8">
    <location>
        <begin position="279"/>
        <end position="300"/>
    </location>
</feature>
<evidence type="ECO:0000313" key="9">
    <source>
        <dbReference type="EMBL" id="VDD86042.1"/>
    </source>
</evidence>
<dbReference type="Pfam" id="PF08449">
    <property type="entry name" value="UAA"/>
    <property type="match status" value="1"/>
</dbReference>
<evidence type="ECO:0000256" key="7">
    <source>
        <dbReference type="ARBA" id="ARBA00023136"/>
    </source>
</evidence>
<reference evidence="11" key="1">
    <citation type="submission" date="2017-02" db="UniProtKB">
        <authorList>
            <consortium name="WormBaseParasite"/>
        </authorList>
    </citation>
    <scope>IDENTIFICATION</scope>
</reference>
<dbReference type="GO" id="GO:0000139">
    <property type="term" value="C:Golgi membrane"/>
    <property type="evidence" value="ECO:0007669"/>
    <property type="project" value="TreeGrafter"/>
</dbReference>
<comment type="subcellular location">
    <subcellularLocation>
        <location evidence="1">Endomembrane system</location>
        <topology evidence="1">Multi-pass membrane protein</topology>
    </subcellularLocation>
</comment>
<feature type="transmembrane region" description="Helical" evidence="8">
    <location>
        <begin position="174"/>
        <end position="191"/>
    </location>
</feature>
<feature type="transmembrane region" description="Helical" evidence="8">
    <location>
        <begin position="33"/>
        <end position="52"/>
    </location>
</feature>
<feature type="transmembrane region" description="Helical" evidence="8">
    <location>
        <begin position="306"/>
        <end position="326"/>
    </location>
</feature>
<keyword evidence="7 8" id="KW-0472">Membrane</keyword>
<evidence type="ECO:0000256" key="5">
    <source>
        <dbReference type="ARBA" id="ARBA00022692"/>
    </source>
</evidence>
<evidence type="ECO:0000313" key="11">
    <source>
        <dbReference type="WBParaSite" id="EVEC_0000147701-mRNA-1"/>
    </source>
</evidence>
<evidence type="ECO:0000256" key="1">
    <source>
        <dbReference type="ARBA" id="ARBA00004127"/>
    </source>
</evidence>
<dbReference type="STRING" id="51028.A0A0N4UVK4"/>
<evidence type="ECO:0000313" key="10">
    <source>
        <dbReference type="Proteomes" id="UP000274131"/>
    </source>
</evidence>
<dbReference type="OrthoDB" id="999962at2759"/>
<dbReference type="Proteomes" id="UP000274131">
    <property type="component" value="Unassembled WGS sequence"/>
</dbReference>
<dbReference type="PANTHER" id="PTHR10778">
    <property type="entry name" value="SOLUTE CARRIER FAMILY 35 MEMBER B"/>
    <property type="match status" value="1"/>
</dbReference>
<keyword evidence="4" id="KW-0762">Sugar transport</keyword>
<evidence type="ECO:0000256" key="2">
    <source>
        <dbReference type="ARBA" id="ARBA00010694"/>
    </source>
</evidence>
<evidence type="ECO:0000256" key="6">
    <source>
        <dbReference type="ARBA" id="ARBA00022989"/>
    </source>
</evidence>
<sequence length="336" mass="37975">MSTAAFAVSGTLGGCLGSMYFVESIAQEQPGSMNLLTFSTFLFISLEGLFFTSKFFTVQNKIPLRGYLPTMGMFFFVNVINNQALNFHVPVPLHIIFRSGSLLASLVMTKLLQGRQYSLRKYFSVIMITVGIIICTLATSSLQASLYRGLIILRNYCKSSGMDAEQAARHYKEWLIGVGMLVTVLVASAYLGICQENMYRKYGKHTREAMFYVHATSMPLFALMGNDIMKFVRIFSSSSPVNIVGFNIPHMWLYLAGACVLQWVCIRFVYLMNAELQSLSVTLVVTLRKFISLLISIIWFRNPFTVAHWFGAFLVFSGTLLFADIWELKREKQKVL</sequence>
<reference evidence="9 10" key="2">
    <citation type="submission" date="2018-10" db="EMBL/GenBank/DDBJ databases">
        <authorList>
            <consortium name="Pathogen Informatics"/>
        </authorList>
    </citation>
    <scope>NUCLEOTIDE SEQUENCE [LARGE SCALE GENOMIC DNA]</scope>
</reference>
<evidence type="ECO:0000256" key="3">
    <source>
        <dbReference type="ARBA" id="ARBA00022448"/>
    </source>
</evidence>
<dbReference type="AlphaFoldDB" id="A0A0N4UVK4"/>
<dbReference type="WBParaSite" id="EVEC_0000147701-mRNA-1">
    <property type="protein sequence ID" value="EVEC_0000147701-mRNA-1"/>
    <property type="gene ID" value="EVEC_0000147701"/>
</dbReference>
<keyword evidence="3" id="KW-0813">Transport</keyword>
<accession>A0A0N4UVK4</accession>
<comment type="similarity">
    <text evidence="2">Belongs to the nucleotide-sugar transporter family. SLC35B subfamily.</text>
</comment>
<dbReference type="EMBL" id="UXUI01007180">
    <property type="protein sequence ID" value="VDD86042.1"/>
    <property type="molecule type" value="Genomic_DNA"/>
</dbReference>
<keyword evidence="5 8" id="KW-0812">Transmembrane</keyword>